<organism evidence="1 2">
    <name type="scientific">Komagataeibacter saccharivorans</name>
    <dbReference type="NCBI Taxonomy" id="265959"/>
    <lineage>
        <taxon>Bacteria</taxon>
        <taxon>Pseudomonadati</taxon>
        <taxon>Pseudomonadota</taxon>
        <taxon>Alphaproteobacteria</taxon>
        <taxon>Acetobacterales</taxon>
        <taxon>Acetobacteraceae</taxon>
        <taxon>Komagataeibacter</taxon>
    </lineage>
</organism>
<proteinExistence type="predicted"/>
<evidence type="ECO:0000313" key="1">
    <source>
        <dbReference type="EMBL" id="AXY23286.1"/>
    </source>
</evidence>
<dbReference type="Proteomes" id="UP000264120">
    <property type="component" value="Chromosome"/>
</dbReference>
<dbReference type="RefSeq" id="WP_118963263.1">
    <property type="nucleotide sequence ID" value="NZ_CP023036.1"/>
</dbReference>
<keyword evidence="2" id="KW-1185">Reference proteome</keyword>
<dbReference type="AlphaFoldDB" id="A0A347WEJ3"/>
<accession>A0A347WEJ3</accession>
<dbReference type="InterPro" id="IPR004027">
    <property type="entry name" value="SEC_C_motif"/>
</dbReference>
<name>A0A347WEJ3_9PROT</name>
<dbReference type="Gene3D" id="3.10.450.50">
    <property type="match status" value="1"/>
</dbReference>
<dbReference type="SUPFAM" id="SSF103642">
    <property type="entry name" value="Sec-C motif"/>
    <property type="match status" value="1"/>
</dbReference>
<dbReference type="OrthoDB" id="583051at2"/>
<evidence type="ECO:0000313" key="2">
    <source>
        <dbReference type="Proteomes" id="UP000264120"/>
    </source>
</evidence>
<dbReference type="EMBL" id="CP023036">
    <property type="protein sequence ID" value="AXY23286.1"/>
    <property type="molecule type" value="Genomic_DNA"/>
</dbReference>
<dbReference type="KEGG" id="ksc:CD178_02539"/>
<gene>
    <name evidence="1" type="ORF">CD178_02539</name>
</gene>
<sequence length="375" mass="42068">MHNRVVMKGRDRNKPCWCGSGQKYKKCHLNREDQERENPWNAVQAHRKAFQKKACWARDVGLGQCHGTIIRAHTVSKGPNLSRIANNGHVLHYSATASDFKKTGGKLGFKSIGIKDASVFSGFCAHHDRTLFSCIENEPYSGRADQNLTVAYRTLSRELFGKDATSELRTILRNADKGQDLQAQIMLQTAIQCLDQVNEAARRELRATYQAITNALVHENFGVLRSLVIEFNGRLPFMFAGAWSPFYDLHGEPLQSGYADELLQQIFFSSFVGSPRDFICVSWLDTPDAPGKVIADQIDVLSGDQKANLCLQFVVKHVENIFFNPIWFHGLNQEQRGLLESLAFSGCDNLGAPPTVVLRPDIEFALPQATNSRWV</sequence>
<reference evidence="1 2" key="1">
    <citation type="submission" date="2017-08" db="EMBL/GenBank/DDBJ databases">
        <title>Complete genome sequence of Gluconacetobacter saccharivorans CV1 isolated from Fermented Vinegar.</title>
        <authorList>
            <person name="Kim S.-Y."/>
        </authorList>
    </citation>
    <scope>NUCLEOTIDE SEQUENCE [LARGE SCALE GENOMIC DNA]</scope>
    <source>
        <strain evidence="1 2">CV1</strain>
    </source>
</reference>
<protein>
    <submittedName>
        <fullName evidence="1">SEC-C motif protein</fullName>
    </submittedName>
</protein>
<dbReference type="Pfam" id="PF02810">
    <property type="entry name" value="SEC-C"/>
    <property type="match status" value="1"/>
</dbReference>